<dbReference type="AlphaFoldDB" id="A0AAW6U294"/>
<sequence>MEKPCLSNPDQFPDDEVLSGCLGKAKAAWDSFLSVLVEGSPAFAAEWRYYRDGKSWLYKVTKTADLRAIRTLIDIKEQLK</sequence>
<dbReference type="EMBL" id="JASCXX010000027">
    <property type="protein sequence ID" value="MDI6451015.1"/>
    <property type="molecule type" value="Genomic_DNA"/>
</dbReference>
<proteinExistence type="predicted"/>
<reference evidence="1" key="1">
    <citation type="submission" date="2023-05" db="EMBL/GenBank/DDBJ databases">
        <title>Anaerotaeda fermentans gen. nov., sp. nov., a novel anaerobic planctomycete of the new family within the order Sedimentisphaerales isolated from Taman Peninsula, Russia.</title>
        <authorList>
            <person name="Khomyakova M.A."/>
            <person name="Merkel A.Y."/>
            <person name="Slobodkin A.I."/>
        </authorList>
    </citation>
    <scope>NUCLEOTIDE SEQUENCE</scope>
    <source>
        <strain evidence="1">M17dextr</strain>
    </source>
</reference>
<evidence type="ECO:0000313" key="2">
    <source>
        <dbReference type="Proteomes" id="UP001431776"/>
    </source>
</evidence>
<dbReference type="InterPro" id="IPR024265">
    <property type="entry name" value="DUF3788"/>
</dbReference>
<protein>
    <submittedName>
        <fullName evidence="1">DUF3788 family protein</fullName>
    </submittedName>
</protein>
<dbReference type="RefSeq" id="WP_349246424.1">
    <property type="nucleotide sequence ID" value="NZ_JASCXX010000027.1"/>
</dbReference>
<comment type="caution">
    <text evidence="1">The sequence shown here is derived from an EMBL/GenBank/DDBJ whole genome shotgun (WGS) entry which is preliminary data.</text>
</comment>
<gene>
    <name evidence="1" type="ORF">QJ522_18285</name>
</gene>
<dbReference type="Pfam" id="PF12663">
    <property type="entry name" value="DUF3788"/>
    <property type="match status" value="1"/>
</dbReference>
<dbReference type="Proteomes" id="UP001431776">
    <property type="component" value="Unassembled WGS sequence"/>
</dbReference>
<accession>A0AAW6U294</accession>
<organism evidence="1 2">
    <name type="scientific">Anaerobaca lacustris</name>
    <dbReference type="NCBI Taxonomy" id="3044600"/>
    <lineage>
        <taxon>Bacteria</taxon>
        <taxon>Pseudomonadati</taxon>
        <taxon>Planctomycetota</taxon>
        <taxon>Phycisphaerae</taxon>
        <taxon>Sedimentisphaerales</taxon>
        <taxon>Anaerobacaceae</taxon>
        <taxon>Anaerobaca</taxon>
    </lineage>
</organism>
<name>A0AAW6U294_9BACT</name>
<keyword evidence="2" id="KW-1185">Reference proteome</keyword>
<evidence type="ECO:0000313" key="1">
    <source>
        <dbReference type="EMBL" id="MDI6451015.1"/>
    </source>
</evidence>